<accession>A0AA48KH97</accession>
<keyword evidence="1" id="KW-1133">Transmembrane helix</keyword>
<evidence type="ECO:0000313" key="2">
    <source>
        <dbReference type="EMBL" id="BDW84417.1"/>
    </source>
</evidence>
<keyword evidence="1" id="KW-0472">Membrane</keyword>
<dbReference type="RefSeq" id="WP_338274266.1">
    <property type="nucleotide sequence ID" value="NZ_AP027266.1"/>
</dbReference>
<proteinExistence type="predicted"/>
<keyword evidence="1" id="KW-0812">Transmembrane</keyword>
<feature type="transmembrane region" description="Helical" evidence="1">
    <location>
        <begin position="7"/>
        <end position="28"/>
    </location>
</feature>
<gene>
    <name evidence="2" type="ORF">MACH21_05940</name>
</gene>
<sequence length="80" mass="8324">MSSGQRYVMIMVVWTIAAIMGLTVALAAVGWLGLWVAVGAIAGLGTTVVGGIFLQFAFATDFDAILEARRNSATGRDTSS</sequence>
<dbReference type="EMBL" id="AP027266">
    <property type="protein sequence ID" value="BDW84417.1"/>
    <property type="molecule type" value="Genomic_DNA"/>
</dbReference>
<dbReference type="Proteomes" id="UP001337723">
    <property type="component" value="Chromosome"/>
</dbReference>
<evidence type="ECO:0000256" key="1">
    <source>
        <dbReference type="SAM" id="Phobius"/>
    </source>
</evidence>
<dbReference type="KEGG" id="rmai:MACH21_05940"/>
<name>A0AA48KH97_9RHOB</name>
<organism evidence="2 3">
    <name type="scientific">Roseicyclus marinus</name>
    <dbReference type="NCBI Taxonomy" id="2161673"/>
    <lineage>
        <taxon>Bacteria</taxon>
        <taxon>Pseudomonadati</taxon>
        <taxon>Pseudomonadota</taxon>
        <taxon>Alphaproteobacteria</taxon>
        <taxon>Rhodobacterales</taxon>
        <taxon>Roseobacteraceae</taxon>
        <taxon>Roseicyclus</taxon>
    </lineage>
</organism>
<keyword evidence="3" id="KW-1185">Reference proteome</keyword>
<feature type="transmembrane region" description="Helical" evidence="1">
    <location>
        <begin position="34"/>
        <end position="60"/>
    </location>
</feature>
<evidence type="ECO:0000313" key="3">
    <source>
        <dbReference type="Proteomes" id="UP001337723"/>
    </source>
</evidence>
<dbReference type="AlphaFoldDB" id="A0AA48KH97"/>
<protein>
    <submittedName>
        <fullName evidence="2">Uncharacterized protein</fullName>
    </submittedName>
</protein>
<reference evidence="2 3" key="1">
    <citation type="submission" date="2023-01" db="EMBL/GenBank/DDBJ databases">
        <title>Complete genome sequence of Roseicyclus marinus strain Dej080120_10.</title>
        <authorList>
            <person name="Ueki S."/>
            <person name="Maruyama F."/>
        </authorList>
    </citation>
    <scope>NUCLEOTIDE SEQUENCE [LARGE SCALE GENOMIC DNA]</scope>
    <source>
        <strain evidence="2 3">Dej080120_10</strain>
    </source>
</reference>